<dbReference type="AlphaFoldDB" id="A0AAD5WY38"/>
<evidence type="ECO:0000256" key="9">
    <source>
        <dbReference type="SAM" id="MobiDB-lite"/>
    </source>
</evidence>
<feature type="compositionally biased region" description="Acidic residues" evidence="9">
    <location>
        <begin position="421"/>
        <end position="442"/>
    </location>
</feature>
<feature type="compositionally biased region" description="Basic and acidic residues" evidence="9">
    <location>
        <begin position="401"/>
        <end position="420"/>
    </location>
</feature>
<dbReference type="InterPro" id="IPR055207">
    <property type="entry name" value="POLR3C_WHD"/>
</dbReference>
<sequence>MGSASKTPNYQELCAKFVRDIHGELPSRIFEYLCNYGASSVERIGANLSMSHKERNSSIAILYQLNLLYYWADPDTRSPTIYYEANHEAAYNLIRKGKIVNVVAQEYGNEAGRFLETLATFGHARIRDLAKTFIREDCTPNGGLHVHEKSNGNGDVLMENGYDGDEDPHLEEESIGEKFNSMVADLLCADVLELCSINTFKSPRKLRASIEKQVIKSKYNGVKPKGSKGQEQFLGYVREELEEVRNQPRVLKEQLLRRLGNARRDKFENKKTKTENGTGVTSYLTWEEIDPSAVVRINYFKTNVLLRNTALVKHASNNLGYVKGQVYAVALRIMEKNIERCHPDPYFHMVAPNELGKTIRDLNLPPVTTLEIVSELPEDLDVSMGIGRAPKNMVNKRRAERVRPNPRKERLPYIDKREIEESSGEDVDDDEYQDDQDIDLPDFDARGDDNGKVNLNGDSDVKFVPRRVGLDSKVYEDPRLQNTREHLLGLSEASQHYIRHSGEEEGGEWVVDFAPLISKIQKFEMDLYIKDKFSRRGVRLVNILRQFGKLDEKALASKALMLKKDVSTLLNDMMVNGLAEIQEVPKDNNRQANRTIFLWFFDDDRARAQLLSKQYKIMTRLQQVLDVERHKNREILELYNRSDVRGREEEMLHPNTIKKYGVFQKRSRALLTQMMRLDEVISIFRDY</sequence>
<evidence type="ECO:0000256" key="2">
    <source>
        <dbReference type="ARBA" id="ARBA00006835"/>
    </source>
</evidence>
<comment type="subcellular location">
    <subcellularLocation>
        <location evidence="1 8">Nucleus</location>
    </subcellularLocation>
</comment>
<dbReference type="GO" id="GO:0003697">
    <property type="term" value="F:single-stranded DNA binding"/>
    <property type="evidence" value="ECO:0007669"/>
    <property type="project" value="UniProtKB-UniRule"/>
</dbReference>
<comment type="subunit">
    <text evidence="3 8">Component of the RNA polymerase III (Pol III) complex consisting of 17 subunits.</text>
</comment>
<evidence type="ECO:0000256" key="5">
    <source>
        <dbReference type="ARBA" id="ARBA00023163"/>
    </source>
</evidence>
<dbReference type="Pfam" id="PF22536">
    <property type="entry name" value="WHD_POLR3C"/>
    <property type="match status" value="1"/>
</dbReference>
<keyword evidence="4 8" id="KW-0240">DNA-directed RNA polymerase</keyword>
<comment type="similarity">
    <text evidence="2 8">Belongs to the RNA polymerase beta chain family.</text>
</comment>
<dbReference type="PANTHER" id="PTHR12949:SF0">
    <property type="entry name" value="DNA-DIRECTED RNA POLYMERASE III SUBUNIT RPC3"/>
    <property type="match status" value="1"/>
</dbReference>
<dbReference type="GO" id="GO:0005666">
    <property type="term" value="C:RNA polymerase III complex"/>
    <property type="evidence" value="ECO:0007669"/>
    <property type="project" value="UniProtKB-UniRule"/>
</dbReference>
<keyword evidence="5 8" id="KW-0804">Transcription</keyword>
<keyword evidence="14" id="KW-1185">Reference proteome</keyword>
<dbReference type="PANTHER" id="PTHR12949">
    <property type="entry name" value="RNA POLYMERASE III DNA DIRECTED -RELATED"/>
    <property type="match status" value="1"/>
</dbReference>
<dbReference type="Pfam" id="PF05645">
    <property type="entry name" value="RNA_pol_Rpc82"/>
    <property type="match status" value="1"/>
</dbReference>
<evidence type="ECO:0000259" key="11">
    <source>
        <dbReference type="Pfam" id="PF08221"/>
    </source>
</evidence>
<evidence type="ECO:0000256" key="4">
    <source>
        <dbReference type="ARBA" id="ARBA00022478"/>
    </source>
</evidence>
<dbReference type="InterPro" id="IPR013197">
    <property type="entry name" value="RNA_pol_III_RPC82-rel_HTH"/>
</dbReference>
<name>A0AAD5WY38_9PEZI</name>
<evidence type="ECO:0000259" key="12">
    <source>
        <dbReference type="Pfam" id="PF22536"/>
    </source>
</evidence>
<dbReference type="Pfam" id="PF08221">
    <property type="entry name" value="HTH_9"/>
    <property type="match status" value="1"/>
</dbReference>
<feature type="region of interest" description="Disordered" evidence="9">
    <location>
        <begin position="393"/>
        <end position="458"/>
    </location>
</feature>
<evidence type="ECO:0000256" key="7">
    <source>
        <dbReference type="ARBA" id="ARBA00025127"/>
    </source>
</evidence>
<dbReference type="Proteomes" id="UP001201980">
    <property type="component" value="Unassembled WGS sequence"/>
</dbReference>
<evidence type="ECO:0000259" key="10">
    <source>
        <dbReference type="Pfam" id="PF05645"/>
    </source>
</evidence>
<comment type="function">
    <text evidence="7 8">DNA-dependent RNA polymerase catalyzes the transcription of DNA into RNA using the four ribonucleoside triphosphates as substrates. Specific core component of RNA polymerase III which synthesizes small RNAs, such as 5S rRNA and tRNAs.</text>
</comment>
<evidence type="ECO:0000313" key="14">
    <source>
        <dbReference type="Proteomes" id="UP001201980"/>
    </source>
</evidence>
<dbReference type="GO" id="GO:0006351">
    <property type="term" value="P:DNA-templated transcription"/>
    <property type="evidence" value="ECO:0007669"/>
    <property type="project" value="InterPro"/>
</dbReference>
<evidence type="ECO:0000313" key="13">
    <source>
        <dbReference type="EMBL" id="KAJ2907140.1"/>
    </source>
</evidence>
<protein>
    <recommendedName>
        <fullName evidence="8">DNA-directed RNA polymerase III subunit RPC3</fullName>
        <shortName evidence="8">RNA polymerase III subunit C3</shortName>
    </recommendedName>
</protein>
<accession>A0AAD5WY38</accession>
<dbReference type="InterPro" id="IPR039748">
    <property type="entry name" value="RPC3"/>
</dbReference>
<gene>
    <name evidence="13" type="ORF">MKZ38_007655</name>
</gene>
<proteinExistence type="inferred from homology"/>
<dbReference type="Gene3D" id="1.10.10.10">
    <property type="entry name" value="Winged helix-like DNA-binding domain superfamily/Winged helix DNA-binding domain"/>
    <property type="match status" value="2"/>
</dbReference>
<evidence type="ECO:0000256" key="6">
    <source>
        <dbReference type="ARBA" id="ARBA00023242"/>
    </source>
</evidence>
<dbReference type="InterPro" id="IPR008806">
    <property type="entry name" value="RNA_pol_III_Rpc82_C"/>
</dbReference>
<comment type="caution">
    <text evidence="13">The sequence shown here is derived from an EMBL/GenBank/DDBJ whole genome shotgun (WGS) entry which is preliminary data.</text>
</comment>
<keyword evidence="6 8" id="KW-0539">Nucleus</keyword>
<evidence type="ECO:0000256" key="3">
    <source>
        <dbReference type="ARBA" id="ARBA00011206"/>
    </source>
</evidence>
<feature type="domain" description="RNA polymerase III subunit RPC82-related helix-turn-helix" evidence="11">
    <location>
        <begin position="12"/>
        <end position="72"/>
    </location>
</feature>
<feature type="domain" description="RNA polymerase III Rpc82 C -terminal" evidence="10">
    <location>
        <begin position="184"/>
        <end position="518"/>
    </location>
</feature>
<feature type="domain" description="DNA-directed RNA polymerase III subunit RPC3 winged-helix" evidence="12">
    <location>
        <begin position="528"/>
        <end position="600"/>
    </location>
</feature>
<evidence type="ECO:0000256" key="8">
    <source>
        <dbReference type="RuleBase" id="RU367076"/>
    </source>
</evidence>
<organism evidence="13 14">
    <name type="scientific">Zalerion maritima</name>
    <dbReference type="NCBI Taxonomy" id="339359"/>
    <lineage>
        <taxon>Eukaryota</taxon>
        <taxon>Fungi</taxon>
        <taxon>Dikarya</taxon>
        <taxon>Ascomycota</taxon>
        <taxon>Pezizomycotina</taxon>
        <taxon>Sordariomycetes</taxon>
        <taxon>Lulworthiomycetidae</taxon>
        <taxon>Lulworthiales</taxon>
        <taxon>Lulworthiaceae</taxon>
        <taxon>Zalerion</taxon>
    </lineage>
</organism>
<reference evidence="13" key="1">
    <citation type="submission" date="2022-07" db="EMBL/GenBank/DDBJ databases">
        <title>Draft genome sequence of Zalerion maritima ATCC 34329, a (micro)plastics degrading marine fungus.</title>
        <authorList>
            <person name="Paco A."/>
            <person name="Goncalves M.F.M."/>
            <person name="Rocha-Santos T.A.P."/>
            <person name="Alves A."/>
        </authorList>
    </citation>
    <scope>NUCLEOTIDE SEQUENCE</scope>
    <source>
        <strain evidence="13">ATCC 34329</strain>
    </source>
</reference>
<evidence type="ECO:0000256" key="1">
    <source>
        <dbReference type="ARBA" id="ARBA00004123"/>
    </source>
</evidence>
<dbReference type="EMBL" id="JAKWBI020000004">
    <property type="protein sequence ID" value="KAJ2907140.1"/>
    <property type="molecule type" value="Genomic_DNA"/>
</dbReference>
<dbReference type="InterPro" id="IPR036388">
    <property type="entry name" value="WH-like_DNA-bd_sf"/>
</dbReference>